<proteinExistence type="predicted"/>
<dbReference type="PANTHER" id="PTHR34862">
    <property type="entry name" value="SPARK DOMAIN-CONTAINING PROTEIN"/>
    <property type="match status" value="1"/>
</dbReference>
<feature type="domain" description="DUF7729" evidence="2">
    <location>
        <begin position="168"/>
        <end position="319"/>
    </location>
</feature>
<evidence type="ECO:0000313" key="4">
    <source>
        <dbReference type="Proteomes" id="UP000298327"/>
    </source>
</evidence>
<evidence type="ECO:0000313" key="3">
    <source>
        <dbReference type="EMBL" id="TFY70990.1"/>
    </source>
</evidence>
<evidence type="ECO:0000259" key="2">
    <source>
        <dbReference type="Pfam" id="PF24855"/>
    </source>
</evidence>
<dbReference type="PANTHER" id="PTHR34862:SF1">
    <property type="entry name" value="SPARK DOMAIN-CONTAINING PROTEIN"/>
    <property type="match status" value="1"/>
</dbReference>
<gene>
    <name evidence="3" type="ORF">EVG20_g2017</name>
</gene>
<keyword evidence="4" id="KW-1185">Reference proteome</keyword>
<name>A0A4Y9ZA06_9AGAM</name>
<comment type="caution">
    <text evidence="3">The sequence shown here is derived from an EMBL/GenBank/DDBJ whole genome shotgun (WGS) entry which is preliminary data.</text>
</comment>
<protein>
    <recommendedName>
        <fullName evidence="2">DUF7729 domain-containing protein</fullName>
    </recommendedName>
</protein>
<feature type="compositionally biased region" description="Basic and acidic residues" evidence="1">
    <location>
        <begin position="12"/>
        <end position="24"/>
    </location>
</feature>
<sequence>MPSRPRSACSRVSHERRADETETRLTETYAGPAKTDICGETAHSLSMSSVGRQQVGEMESVMRCQRGGNVSLHCPRISKAGLDLHHHHHHHHIPSHISLVLAHMISSILTFAVVAGSALSVSAQSTGLSSGCQSALAGIAASSEGTCINAAGLIPLGLAGSDSSLVKPINSWLSGACSQAACSNDTLATFATNITQGCASDLSSFGISDTSSIISAVQQFYPTVREIACLKDNDASQLCVTQTLTNVQNAAGTLSLNNIISLVPKVLSGGLAALNLPQNATCTNCLKEAYNLAIQDQPGLVPSSANSTISGQCGASFTDGQQPNNIVGTASGTALAKNSSSGAFPEAAHPAVAFLLLIASAAALQ</sequence>
<evidence type="ECO:0000256" key="1">
    <source>
        <dbReference type="SAM" id="MobiDB-lite"/>
    </source>
</evidence>
<accession>A0A4Y9ZA06</accession>
<dbReference type="AlphaFoldDB" id="A0A4Y9ZA06"/>
<dbReference type="Pfam" id="PF24855">
    <property type="entry name" value="DUF7729"/>
    <property type="match status" value="1"/>
</dbReference>
<organism evidence="3 4">
    <name type="scientific">Dentipellis fragilis</name>
    <dbReference type="NCBI Taxonomy" id="205917"/>
    <lineage>
        <taxon>Eukaryota</taxon>
        <taxon>Fungi</taxon>
        <taxon>Dikarya</taxon>
        <taxon>Basidiomycota</taxon>
        <taxon>Agaricomycotina</taxon>
        <taxon>Agaricomycetes</taxon>
        <taxon>Russulales</taxon>
        <taxon>Hericiaceae</taxon>
        <taxon>Dentipellis</taxon>
    </lineage>
</organism>
<dbReference type="InterPro" id="IPR056146">
    <property type="entry name" value="DUF7729"/>
</dbReference>
<reference evidence="3 4" key="1">
    <citation type="submission" date="2019-02" db="EMBL/GenBank/DDBJ databases">
        <title>Genome sequencing of the rare red list fungi Dentipellis fragilis.</title>
        <authorList>
            <person name="Buettner E."/>
            <person name="Kellner H."/>
        </authorList>
    </citation>
    <scope>NUCLEOTIDE SEQUENCE [LARGE SCALE GENOMIC DNA]</scope>
    <source>
        <strain evidence="3 4">DSM 105465</strain>
    </source>
</reference>
<dbReference type="EMBL" id="SEOQ01000072">
    <property type="protein sequence ID" value="TFY70990.1"/>
    <property type="molecule type" value="Genomic_DNA"/>
</dbReference>
<dbReference type="Proteomes" id="UP000298327">
    <property type="component" value="Unassembled WGS sequence"/>
</dbReference>
<dbReference type="OrthoDB" id="2536450at2759"/>
<feature type="region of interest" description="Disordered" evidence="1">
    <location>
        <begin position="1"/>
        <end position="24"/>
    </location>
</feature>